<dbReference type="Proteomes" id="UP000176923">
    <property type="component" value="Unassembled WGS sequence"/>
</dbReference>
<dbReference type="EMBL" id="MFJL01000036">
    <property type="protein sequence ID" value="OGG13413.1"/>
    <property type="molecule type" value="Genomic_DNA"/>
</dbReference>
<organism evidence="1 2">
    <name type="scientific">Candidatus Gottesmanbacteria bacterium RIFCSPHIGHO2_02_FULL_39_11</name>
    <dbReference type="NCBI Taxonomy" id="1798382"/>
    <lineage>
        <taxon>Bacteria</taxon>
        <taxon>Candidatus Gottesmaniibacteriota</taxon>
    </lineage>
</organism>
<evidence type="ECO:0000313" key="2">
    <source>
        <dbReference type="Proteomes" id="UP000176923"/>
    </source>
</evidence>
<gene>
    <name evidence="1" type="ORF">A3D77_04935</name>
</gene>
<dbReference type="AlphaFoldDB" id="A0A1F5ZM03"/>
<dbReference type="STRING" id="1798382.A3D77_04935"/>
<proteinExistence type="predicted"/>
<evidence type="ECO:0000313" key="1">
    <source>
        <dbReference type="EMBL" id="OGG13413.1"/>
    </source>
</evidence>
<sequence length="59" mass="6652">MTIKISEADPSLRDSSRNYDKKRGGLILTVLAVKTESDFLLNIPQTVAGMDIYYKFLTL</sequence>
<accession>A0A1F5ZM03</accession>
<name>A0A1F5ZM03_9BACT</name>
<reference evidence="1 2" key="1">
    <citation type="journal article" date="2016" name="Nat. Commun.">
        <title>Thousands of microbial genomes shed light on interconnected biogeochemical processes in an aquifer system.</title>
        <authorList>
            <person name="Anantharaman K."/>
            <person name="Brown C.T."/>
            <person name="Hug L.A."/>
            <person name="Sharon I."/>
            <person name="Castelle C.J."/>
            <person name="Probst A.J."/>
            <person name="Thomas B.C."/>
            <person name="Singh A."/>
            <person name="Wilkins M.J."/>
            <person name="Karaoz U."/>
            <person name="Brodie E.L."/>
            <person name="Williams K.H."/>
            <person name="Hubbard S.S."/>
            <person name="Banfield J.F."/>
        </authorList>
    </citation>
    <scope>NUCLEOTIDE SEQUENCE [LARGE SCALE GENOMIC DNA]</scope>
</reference>
<comment type="caution">
    <text evidence="1">The sequence shown here is derived from an EMBL/GenBank/DDBJ whole genome shotgun (WGS) entry which is preliminary data.</text>
</comment>
<protein>
    <submittedName>
        <fullName evidence="1">Uncharacterized protein</fullName>
    </submittedName>
</protein>